<feature type="compositionally biased region" description="Gly residues" evidence="1">
    <location>
        <begin position="45"/>
        <end position="55"/>
    </location>
</feature>
<feature type="compositionally biased region" description="Low complexity" evidence="1">
    <location>
        <begin position="397"/>
        <end position="412"/>
    </location>
</feature>
<evidence type="ECO:0000313" key="2">
    <source>
        <dbReference type="EMBL" id="PTQ37258.1"/>
    </source>
</evidence>
<feature type="compositionally biased region" description="Basic and acidic residues" evidence="1">
    <location>
        <begin position="170"/>
        <end position="187"/>
    </location>
</feature>
<sequence>MSAGRGGQTPTTNGPEAFVEATREASFHEGDDERSERPSRNPLDSGGGSECGGRGLDSQPVNGDYPSGAAARSRARSRVGSLVARRRSDSPASGIAHPGWVTPDGCRSSRRVDRVASRRPAIQCPGAWKVDHGSTRRPRQTRTDEARPAAPRPDRPEPPQLQLKPQRRRGGAEGKRPGLDSGHDTSCAHRGLSVTKARGHWPRRGRFPWIRIWKSQKLRDVRLQLSSALRYSRRETFRIRGPPRRAGGCEPEVNRDPRRGKKTRGRAEKSPAPNRRCPSRGAESLSPDGNFMRGGGVGVGGAAAGTDGAGRRFPAGRSRSAGRIRLRHRQRARLSSPRVNIFCLVEAAAGGQRGKKRRREGRGERGASPPLTLLQRTLKSGGKHGGTRKRRARRNQGNQGERGNRAAGRGGY</sequence>
<feature type="region of interest" description="Disordered" evidence="1">
    <location>
        <begin position="349"/>
        <end position="412"/>
    </location>
</feature>
<feature type="compositionally biased region" description="Gly residues" evidence="1">
    <location>
        <begin position="292"/>
        <end position="303"/>
    </location>
</feature>
<feature type="compositionally biased region" description="Basic and acidic residues" evidence="1">
    <location>
        <begin position="141"/>
        <end position="157"/>
    </location>
</feature>
<evidence type="ECO:0000256" key="1">
    <source>
        <dbReference type="SAM" id="MobiDB-lite"/>
    </source>
</evidence>
<keyword evidence="3" id="KW-1185">Reference proteome</keyword>
<feature type="region of interest" description="Disordered" evidence="1">
    <location>
        <begin position="239"/>
        <end position="322"/>
    </location>
</feature>
<name>A0A2R6WTR3_MARPO</name>
<gene>
    <name evidence="2" type="ORF">MARPO_0058s0046</name>
</gene>
<proteinExistence type="predicted"/>
<feature type="region of interest" description="Disordered" evidence="1">
    <location>
        <begin position="1"/>
        <end position="191"/>
    </location>
</feature>
<reference evidence="3" key="1">
    <citation type="journal article" date="2017" name="Cell">
        <title>Insights into land plant evolution garnered from the Marchantia polymorpha genome.</title>
        <authorList>
            <person name="Bowman J.L."/>
            <person name="Kohchi T."/>
            <person name="Yamato K.T."/>
            <person name="Jenkins J."/>
            <person name="Shu S."/>
            <person name="Ishizaki K."/>
            <person name="Yamaoka S."/>
            <person name="Nishihama R."/>
            <person name="Nakamura Y."/>
            <person name="Berger F."/>
            <person name="Adam C."/>
            <person name="Aki S.S."/>
            <person name="Althoff F."/>
            <person name="Araki T."/>
            <person name="Arteaga-Vazquez M.A."/>
            <person name="Balasubrmanian S."/>
            <person name="Barry K."/>
            <person name="Bauer D."/>
            <person name="Boehm C.R."/>
            <person name="Briginshaw L."/>
            <person name="Caballero-Perez J."/>
            <person name="Catarino B."/>
            <person name="Chen F."/>
            <person name="Chiyoda S."/>
            <person name="Chovatia M."/>
            <person name="Davies K.M."/>
            <person name="Delmans M."/>
            <person name="Demura T."/>
            <person name="Dierschke T."/>
            <person name="Dolan L."/>
            <person name="Dorantes-Acosta A.E."/>
            <person name="Eklund D.M."/>
            <person name="Florent S.N."/>
            <person name="Flores-Sandoval E."/>
            <person name="Fujiyama A."/>
            <person name="Fukuzawa H."/>
            <person name="Galik B."/>
            <person name="Grimanelli D."/>
            <person name="Grimwood J."/>
            <person name="Grossniklaus U."/>
            <person name="Hamada T."/>
            <person name="Haseloff J."/>
            <person name="Hetherington A.J."/>
            <person name="Higo A."/>
            <person name="Hirakawa Y."/>
            <person name="Hundley H.N."/>
            <person name="Ikeda Y."/>
            <person name="Inoue K."/>
            <person name="Inoue S.I."/>
            <person name="Ishida S."/>
            <person name="Jia Q."/>
            <person name="Kakita M."/>
            <person name="Kanazawa T."/>
            <person name="Kawai Y."/>
            <person name="Kawashima T."/>
            <person name="Kennedy M."/>
            <person name="Kinose K."/>
            <person name="Kinoshita T."/>
            <person name="Kohara Y."/>
            <person name="Koide E."/>
            <person name="Komatsu K."/>
            <person name="Kopischke S."/>
            <person name="Kubo M."/>
            <person name="Kyozuka J."/>
            <person name="Lagercrantz U."/>
            <person name="Lin S.S."/>
            <person name="Lindquist E."/>
            <person name="Lipzen A.M."/>
            <person name="Lu C.W."/>
            <person name="De Luna E."/>
            <person name="Martienssen R.A."/>
            <person name="Minamino N."/>
            <person name="Mizutani M."/>
            <person name="Mizutani M."/>
            <person name="Mochizuki N."/>
            <person name="Monte I."/>
            <person name="Mosher R."/>
            <person name="Nagasaki H."/>
            <person name="Nakagami H."/>
            <person name="Naramoto S."/>
            <person name="Nishitani K."/>
            <person name="Ohtani M."/>
            <person name="Okamoto T."/>
            <person name="Okumura M."/>
            <person name="Phillips J."/>
            <person name="Pollak B."/>
            <person name="Reinders A."/>
            <person name="Rovekamp M."/>
            <person name="Sano R."/>
            <person name="Sawa S."/>
            <person name="Schmid M.W."/>
            <person name="Shirakawa M."/>
            <person name="Solano R."/>
            <person name="Spunde A."/>
            <person name="Suetsugu N."/>
            <person name="Sugano S."/>
            <person name="Sugiyama A."/>
            <person name="Sun R."/>
            <person name="Suzuki Y."/>
            <person name="Takenaka M."/>
            <person name="Takezawa D."/>
            <person name="Tomogane H."/>
            <person name="Tsuzuki M."/>
            <person name="Ueda T."/>
            <person name="Umeda M."/>
            <person name="Ward J.M."/>
            <person name="Watanabe Y."/>
            <person name="Yazaki K."/>
            <person name="Yokoyama R."/>
            <person name="Yoshitake Y."/>
            <person name="Yotsui I."/>
            <person name="Zachgo S."/>
            <person name="Schmutz J."/>
        </authorList>
    </citation>
    <scope>NUCLEOTIDE SEQUENCE [LARGE SCALE GENOMIC DNA]</scope>
    <source>
        <strain evidence="3">Tak-1</strain>
    </source>
</reference>
<dbReference type="EMBL" id="KZ772730">
    <property type="protein sequence ID" value="PTQ37258.1"/>
    <property type="molecule type" value="Genomic_DNA"/>
</dbReference>
<dbReference type="Proteomes" id="UP000244005">
    <property type="component" value="Unassembled WGS sequence"/>
</dbReference>
<evidence type="ECO:0000313" key="3">
    <source>
        <dbReference type="Proteomes" id="UP000244005"/>
    </source>
</evidence>
<feature type="compositionally biased region" description="Low complexity" evidence="1">
    <location>
        <begin position="67"/>
        <end position="83"/>
    </location>
</feature>
<feature type="compositionally biased region" description="Basic and acidic residues" evidence="1">
    <location>
        <begin position="21"/>
        <end position="39"/>
    </location>
</feature>
<organism evidence="2 3">
    <name type="scientific">Marchantia polymorpha</name>
    <name type="common">Common liverwort</name>
    <name type="synonym">Marchantia aquatica</name>
    <dbReference type="NCBI Taxonomy" id="3197"/>
    <lineage>
        <taxon>Eukaryota</taxon>
        <taxon>Viridiplantae</taxon>
        <taxon>Streptophyta</taxon>
        <taxon>Embryophyta</taxon>
        <taxon>Marchantiophyta</taxon>
        <taxon>Marchantiopsida</taxon>
        <taxon>Marchantiidae</taxon>
        <taxon>Marchantiales</taxon>
        <taxon>Marchantiaceae</taxon>
        <taxon>Marchantia</taxon>
    </lineage>
</organism>
<protein>
    <submittedName>
        <fullName evidence="2">Uncharacterized protein</fullName>
    </submittedName>
</protein>
<dbReference type="AlphaFoldDB" id="A0A2R6WTR3"/>
<accession>A0A2R6WTR3</accession>
<feature type="compositionally biased region" description="Basic residues" evidence="1">
    <location>
        <begin position="381"/>
        <end position="394"/>
    </location>
</feature>